<dbReference type="PROSITE" id="PS50013">
    <property type="entry name" value="CHROMO_2"/>
    <property type="match status" value="1"/>
</dbReference>
<dbReference type="InterPro" id="IPR000330">
    <property type="entry name" value="SNF2_N"/>
</dbReference>
<comment type="caution">
    <text evidence="11">The sequence shown here is derived from an EMBL/GenBank/DDBJ whole genome shotgun (WGS) entry which is preliminary data.</text>
</comment>
<dbReference type="InterPro" id="IPR016197">
    <property type="entry name" value="Chromo-like_dom_sf"/>
</dbReference>
<reference evidence="11 12" key="1">
    <citation type="journal article" date="2018" name="Front. Microbiol.">
        <title>Prospects for Fungal Bioremediation of Acidic Radioactive Waste Sites: Characterization and Genome Sequence of Rhodotorula taiwanensis MD1149.</title>
        <authorList>
            <person name="Tkavc R."/>
            <person name="Matrosova V.Y."/>
            <person name="Grichenko O.E."/>
            <person name="Gostincar C."/>
            <person name="Volpe R.P."/>
            <person name="Klimenkova P."/>
            <person name="Gaidamakova E.K."/>
            <person name="Zhou C.E."/>
            <person name="Stewart B.J."/>
            <person name="Lyman M.G."/>
            <person name="Malfatti S.A."/>
            <person name="Rubinfeld B."/>
            <person name="Courtot M."/>
            <person name="Singh J."/>
            <person name="Dalgard C.L."/>
            <person name="Hamilton T."/>
            <person name="Frey K.G."/>
            <person name="Gunde-Cimerman N."/>
            <person name="Dugan L."/>
            <person name="Daly M.J."/>
        </authorList>
    </citation>
    <scope>NUCLEOTIDE SEQUENCE [LARGE SCALE GENOMIC DNA]</scope>
    <source>
        <strain evidence="11 12">MD1149</strain>
    </source>
</reference>
<feature type="domain" description="Helicase ATP-binding" evidence="9">
    <location>
        <begin position="893"/>
        <end position="1063"/>
    </location>
</feature>
<feature type="compositionally biased region" description="Polar residues" evidence="7">
    <location>
        <begin position="541"/>
        <end position="551"/>
    </location>
</feature>
<dbReference type="Pfam" id="PF00271">
    <property type="entry name" value="Helicase_C"/>
    <property type="match status" value="1"/>
</dbReference>
<evidence type="ECO:0000256" key="6">
    <source>
        <dbReference type="ARBA" id="ARBA00023242"/>
    </source>
</evidence>
<evidence type="ECO:0000256" key="4">
    <source>
        <dbReference type="ARBA" id="ARBA00022801"/>
    </source>
</evidence>
<feature type="region of interest" description="Disordered" evidence="7">
    <location>
        <begin position="519"/>
        <end position="561"/>
    </location>
</feature>
<feature type="compositionally biased region" description="Low complexity" evidence="7">
    <location>
        <begin position="224"/>
        <end position="239"/>
    </location>
</feature>
<keyword evidence="6" id="KW-0539">Nucleus</keyword>
<feature type="compositionally biased region" description="Acidic residues" evidence="7">
    <location>
        <begin position="164"/>
        <end position="179"/>
    </location>
</feature>
<dbReference type="SMART" id="SM00490">
    <property type="entry name" value="HELICc"/>
    <property type="match status" value="1"/>
</dbReference>
<feature type="compositionally biased region" description="Low complexity" evidence="7">
    <location>
        <begin position="1698"/>
        <end position="1708"/>
    </location>
</feature>
<keyword evidence="3" id="KW-0547">Nucleotide-binding</keyword>
<feature type="compositionally biased region" description="Acidic residues" evidence="7">
    <location>
        <begin position="720"/>
        <end position="730"/>
    </location>
</feature>
<dbReference type="GO" id="GO:0042393">
    <property type="term" value="F:histone binding"/>
    <property type="evidence" value="ECO:0007669"/>
    <property type="project" value="TreeGrafter"/>
</dbReference>
<feature type="compositionally biased region" description="Acidic residues" evidence="7">
    <location>
        <begin position="1509"/>
        <end position="1521"/>
    </location>
</feature>
<evidence type="ECO:0000256" key="1">
    <source>
        <dbReference type="ARBA" id="ARBA00004123"/>
    </source>
</evidence>
<dbReference type="STRING" id="741276.A0A2S5AZG9"/>
<dbReference type="Gene3D" id="3.40.50.300">
    <property type="entry name" value="P-loop containing nucleotide triphosphate hydrolases"/>
    <property type="match status" value="1"/>
</dbReference>
<keyword evidence="12" id="KW-1185">Reference proteome</keyword>
<evidence type="ECO:0000256" key="3">
    <source>
        <dbReference type="ARBA" id="ARBA00022741"/>
    </source>
</evidence>
<dbReference type="CDD" id="cd18793">
    <property type="entry name" value="SF2_C_SNF"/>
    <property type="match status" value="1"/>
</dbReference>
<dbReference type="InterPro" id="IPR049730">
    <property type="entry name" value="SNF2/RAD54-like_C"/>
</dbReference>
<dbReference type="GO" id="GO:0003682">
    <property type="term" value="F:chromatin binding"/>
    <property type="evidence" value="ECO:0007669"/>
    <property type="project" value="TreeGrafter"/>
</dbReference>
<feature type="compositionally biased region" description="Basic and acidic residues" evidence="7">
    <location>
        <begin position="300"/>
        <end position="315"/>
    </location>
</feature>
<dbReference type="GO" id="GO:0016887">
    <property type="term" value="F:ATP hydrolysis activity"/>
    <property type="evidence" value="ECO:0007669"/>
    <property type="project" value="TreeGrafter"/>
</dbReference>
<dbReference type="InterPro" id="IPR038718">
    <property type="entry name" value="SNF2-like_sf"/>
</dbReference>
<dbReference type="EMBL" id="PJQD01000164">
    <property type="protein sequence ID" value="POY69942.1"/>
    <property type="molecule type" value="Genomic_DNA"/>
</dbReference>
<feature type="region of interest" description="Disordered" evidence="7">
    <location>
        <begin position="1691"/>
        <end position="1895"/>
    </location>
</feature>
<evidence type="ECO:0000256" key="7">
    <source>
        <dbReference type="SAM" id="MobiDB-lite"/>
    </source>
</evidence>
<feature type="region of interest" description="Disordered" evidence="7">
    <location>
        <begin position="1451"/>
        <end position="1545"/>
    </location>
</feature>
<dbReference type="Pfam" id="PF23615">
    <property type="entry name" value="Chromo_MIT1"/>
    <property type="match status" value="1"/>
</dbReference>
<keyword evidence="5" id="KW-0067">ATP-binding</keyword>
<feature type="compositionally biased region" description="Acidic residues" evidence="7">
    <location>
        <begin position="144"/>
        <end position="153"/>
    </location>
</feature>
<dbReference type="InterPro" id="IPR000953">
    <property type="entry name" value="Chromo/chromo_shadow_dom"/>
</dbReference>
<dbReference type="PROSITE" id="PS51192">
    <property type="entry name" value="HELICASE_ATP_BIND_1"/>
    <property type="match status" value="1"/>
</dbReference>
<feature type="region of interest" description="Disordered" evidence="7">
    <location>
        <begin position="409"/>
        <end position="444"/>
    </location>
</feature>
<comment type="subcellular location">
    <subcellularLocation>
        <location evidence="1">Nucleus</location>
    </subcellularLocation>
</comment>
<protein>
    <submittedName>
        <fullName evidence="11">Uncharacterized protein</fullName>
    </submittedName>
</protein>
<dbReference type="GO" id="GO:0003677">
    <property type="term" value="F:DNA binding"/>
    <property type="evidence" value="ECO:0007669"/>
    <property type="project" value="TreeGrafter"/>
</dbReference>
<dbReference type="PANTHER" id="PTHR45623">
    <property type="entry name" value="CHROMODOMAIN-HELICASE-DNA-BINDING PROTEIN 3-RELATED-RELATED"/>
    <property type="match status" value="1"/>
</dbReference>
<feature type="domain" description="Chromo" evidence="8">
    <location>
        <begin position="643"/>
        <end position="710"/>
    </location>
</feature>
<accession>A0A2S5AZG9</accession>
<gene>
    <name evidence="11" type="ORF">BMF94_7074</name>
</gene>
<dbReference type="SUPFAM" id="SSF52540">
    <property type="entry name" value="P-loop containing nucleoside triphosphate hydrolases"/>
    <property type="match status" value="2"/>
</dbReference>
<dbReference type="Gene3D" id="2.40.50.40">
    <property type="match status" value="1"/>
</dbReference>
<dbReference type="SUPFAM" id="SSF54160">
    <property type="entry name" value="Chromo domain-like"/>
    <property type="match status" value="1"/>
</dbReference>
<evidence type="ECO:0000259" key="8">
    <source>
        <dbReference type="PROSITE" id="PS50013"/>
    </source>
</evidence>
<name>A0A2S5AZG9_9BASI</name>
<dbReference type="OrthoDB" id="5857104at2759"/>
<evidence type="ECO:0000313" key="11">
    <source>
        <dbReference type="EMBL" id="POY69942.1"/>
    </source>
</evidence>
<feature type="region of interest" description="Disordered" evidence="7">
    <location>
        <begin position="64"/>
        <end position="318"/>
    </location>
</feature>
<feature type="compositionally biased region" description="Low complexity" evidence="7">
    <location>
        <begin position="1654"/>
        <end position="1663"/>
    </location>
</feature>
<evidence type="ECO:0000259" key="9">
    <source>
        <dbReference type="PROSITE" id="PS51192"/>
    </source>
</evidence>
<dbReference type="Gene3D" id="3.40.50.10810">
    <property type="entry name" value="Tandem AAA-ATPase domain"/>
    <property type="match status" value="1"/>
</dbReference>
<evidence type="ECO:0000256" key="5">
    <source>
        <dbReference type="ARBA" id="ARBA00022840"/>
    </source>
</evidence>
<feature type="region of interest" description="Disordered" evidence="7">
    <location>
        <begin position="337"/>
        <end position="362"/>
    </location>
</feature>
<dbReference type="PROSITE" id="PS51194">
    <property type="entry name" value="HELICASE_CTER"/>
    <property type="match status" value="1"/>
</dbReference>
<feature type="compositionally biased region" description="Low complexity" evidence="7">
    <location>
        <begin position="1851"/>
        <end position="1861"/>
    </location>
</feature>
<dbReference type="GO" id="GO:0005524">
    <property type="term" value="F:ATP binding"/>
    <property type="evidence" value="ECO:0007669"/>
    <property type="project" value="UniProtKB-KW"/>
</dbReference>
<feature type="compositionally biased region" description="Low complexity" evidence="7">
    <location>
        <begin position="1766"/>
        <end position="1775"/>
    </location>
</feature>
<dbReference type="InterPro" id="IPR014001">
    <property type="entry name" value="Helicase_ATP-bd"/>
</dbReference>
<dbReference type="PANTHER" id="PTHR45623:SF17">
    <property type="entry name" value="CHROMODOMAIN-HELICASE-DNA-BINDING PROTEIN 3-RELATED"/>
    <property type="match status" value="1"/>
</dbReference>
<dbReference type="CDD" id="cd15489">
    <property type="entry name" value="PHD_SF"/>
    <property type="match status" value="1"/>
</dbReference>
<keyword evidence="2" id="KW-0677">Repeat</keyword>
<dbReference type="GO" id="GO:0000785">
    <property type="term" value="C:chromatin"/>
    <property type="evidence" value="ECO:0007669"/>
    <property type="project" value="TreeGrafter"/>
</dbReference>
<evidence type="ECO:0000313" key="12">
    <source>
        <dbReference type="Proteomes" id="UP000237144"/>
    </source>
</evidence>
<dbReference type="GO" id="GO:0005634">
    <property type="term" value="C:nucleus"/>
    <property type="evidence" value="ECO:0007669"/>
    <property type="project" value="UniProtKB-SubCell"/>
</dbReference>
<dbReference type="Pfam" id="PF00176">
    <property type="entry name" value="SNF2-rel_dom"/>
    <property type="match status" value="1"/>
</dbReference>
<sequence>MADANSAPGHSAAESVHRILSAFRSDGDEQAYLCQLEEGGKKVKRTLGELQQSAPRLLTAFEAAQTTSSSAMQPTAAGPSAVAGAAGPAQSTSVPGRAAVRDPAATTGGGAGKNADRQGRKAAQRRSKKDDSESDDYDRGSSPELDDSADETVEPSSEGSDSGSGDDADGDSDEYDDDAASSGRQRRSGKGKKPAKHATRRSGREKAQAPKRYDFGSDGAYSPTASDADSTANSTSRASRAARRGRSGSSAGPHEVDGESSDELSIQAHPRASTSKMAIDGDGTAEEDASVAEVEGGEDAGGHDAPHVQHVRPQDLNRGSCAKCGLEPGDVLLARIAERRSRKKPGRRRKRDELEEDTDAEEDRVEKYGSWVECSVCCVSYHFGCLPAAQKRELVDRLKAEHLIQHRPEGESELPVLPDLTDSRAGSGRSSKATSPVPKGVPIRPKDELALDKTFKLAKCPACKKMGGRRCFVCGLSGKRVTEGEVQMVRVDRARAATSEHANPPSTAAAAAAENAGLAADGDTSMSAPTESAVTAGPVGTQPSEPVQPSPTKAGGNLPAVTADELTPGLMFRCSNCKRPVHYGCLDHDEPDWSFEEHCTSYQEWSICHDCYNYNVPLDVILAWAEVDPLPVDTADDAEPDDEVVEKVVGETRYDERTKRTIVMPSVKNPQAPAKYLVKWQDMSYRHLAWVPHAFLAAKYPAKLGNFLTRGSTVTFDAPKDDDPEDAEPDDDKKDKLGEAPLPDANAEERVPRAWRTVDRVLNVWYKHPNPKKSEEVVEYSSFKKKLPENQDDSIPLVAQCYVKWCDLAYKEATIDAPPAEGEDGYAEYVAAYKAFLTASQPHMVVPRLSTAQMDMLDSPRSEKTFRPTKDQPSYLTGGKLMDFQMEGVNFLRSRWWQRKGCILADEMGLGKTCQVLSFLSILNHDDGARPFLVVVPNSLVGNWMREFARWAPTMRVVPYNGDAESRRIVEDYEMFDLNGSLKTHVVLATYEALQGNGAVFRRVPRWDCLVVDEGQRLKGGKASQLYSVINTLRIAHRVILSGTPLNNNLRELFNLLAFINPKDYPDVDAVTARFADLTPELVEEVRVLLKPYFLRRTKDLVLNLPPLLEVVVPVTMTPLQRGVYRGVLERNASAIHAIARKAGNGAGSTRGKPKKSNFTNILMELRKTLCHPYLVNDELEPRNVTTQQAHQNLTEACAKFVLLARMLPKLKAAGHRVLIFSQFKLTLNVLERFLKGLDLKYLRLDGDTPQIERQRDVDRYNAPDSEFFAYLLSTRAGGVGLNITSADVVIIYDQDFNPQMDIQAISRAHRIGQTRPVRVFKLLVKGTCEEKILNAGQKKRGLEHLIIQRIDAVDESEDMESMLQFGATAVFDDDSAEKNAIRYSDKDIDDLLAKTAKPVEKKEDAASTFATAQIWVRDGGELSEFNADEAQEDAQPENLHDFWSKVVDQQEAERAQKAAQAMSMDRGKRRRAQVNYKLDVGSPEKQKLGDGDAFQDFSSGEEYRDKDDADSEYDPQEPMDVDALGDGTEAGKPPPLARLDDGTQRPHNAADIAAAQAAAMSAQHRRPARHDPDAERILRARIDAMKIRDIRLAAETINAENVQKMLYRAQIVTTRSERVQWLRQATRLLLEARHQLSQATPAIAGASGTAHQSSSASAMARRASADAPPNGGHRSAAPVTYTAFAPAGMSAPDLSRRSASSSGSGSAVRADGRDGATAMGGSRMAAAVEADRVRQVPHASSAYGDRPISSMPGRPSAEPMQRVASGKSGKSSSSDVSERRLGTTSSADRHSHARTAESSGSARPASAYRQSSLNFARQAPAKLESGSASPVVPQKRLASDAEPPTNGATASSGSSRAGSRSVRDPSQPMNPADVKRLRTTDAAVLVISDSDATD</sequence>
<dbReference type="GO" id="GO:0140658">
    <property type="term" value="F:ATP-dependent chromatin remodeler activity"/>
    <property type="evidence" value="ECO:0007669"/>
    <property type="project" value="TreeGrafter"/>
</dbReference>
<feature type="compositionally biased region" description="Basic residues" evidence="7">
    <location>
        <begin position="340"/>
        <end position="350"/>
    </location>
</feature>
<feature type="compositionally biased region" description="Low complexity" evidence="7">
    <location>
        <begin position="74"/>
        <end position="89"/>
    </location>
</feature>
<feature type="region of interest" description="Disordered" evidence="7">
    <location>
        <begin position="715"/>
        <end position="750"/>
    </location>
</feature>
<dbReference type="Proteomes" id="UP000237144">
    <property type="component" value="Unassembled WGS sequence"/>
</dbReference>
<dbReference type="SMART" id="SM00298">
    <property type="entry name" value="CHROMO"/>
    <property type="match status" value="1"/>
</dbReference>
<feature type="region of interest" description="Disordered" evidence="7">
    <location>
        <begin position="1643"/>
        <end position="1678"/>
    </location>
</feature>
<feature type="compositionally biased region" description="Acidic residues" evidence="7">
    <location>
        <begin position="283"/>
        <end position="298"/>
    </location>
</feature>
<feature type="compositionally biased region" description="Basic and acidic residues" evidence="7">
    <location>
        <begin position="202"/>
        <end position="215"/>
    </location>
</feature>
<keyword evidence="4" id="KW-0378">Hydrolase</keyword>
<dbReference type="CDD" id="cd17919">
    <property type="entry name" value="DEXHc_Snf"/>
    <property type="match status" value="1"/>
</dbReference>
<evidence type="ECO:0000259" key="10">
    <source>
        <dbReference type="PROSITE" id="PS51194"/>
    </source>
</evidence>
<feature type="compositionally biased region" description="Polar residues" evidence="7">
    <location>
        <begin position="524"/>
        <end position="533"/>
    </location>
</feature>
<dbReference type="InterPro" id="IPR001650">
    <property type="entry name" value="Helicase_C-like"/>
</dbReference>
<feature type="compositionally biased region" description="Basic residues" evidence="7">
    <location>
        <begin position="184"/>
        <end position="201"/>
    </location>
</feature>
<dbReference type="InterPro" id="IPR027417">
    <property type="entry name" value="P-loop_NTPase"/>
</dbReference>
<feature type="domain" description="Helicase C-terminal" evidence="10">
    <location>
        <begin position="1203"/>
        <end position="1362"/>
    </location>
</feature>
<proteinExistence type="predicted"/>
<dbReference type="SMART" id="SM00487">
    <property type="entry name" value="DEXDc"/>
    <property type="match status" value="1"/>
</dbReference>
<dbReference type="InterPro" id="IPR056616">
    <property type="entry name" value="Chromo_MIT1"/>
</dbReference>
<organism evidence="11 12">
    <name type="scientific">Rhodotorula taiwanensis</name>
    <dbReference type="NCBI Taxonomy" id="741276"/>
    <lineage>
        <taxon>Eukaryota</taxon>
        <taxon>Fungi</taxon>
        <taxon>Dikarya</taxon>
        <taxon>Basidiomycota</taxon>
        <taxon>Pucciniomycotina</taxon>
        <taxon>Microbotryomycetes</taxon>
        <taxon>Sporidiobolales</taxon>
        <taxon>Sporidiobolaceae</taxon>
        <taxon>Rhodotorula</taxon>
    </lineage>
</organism>
<evidence type="ECO:0000256" key="2">
    <source>
        <dbReference type="ARBA" id="ARBA00022737"/>
    </source>
</evidence>
<feature type="compositionally biased region" description="Polar residues" evidence="7">
    <location>
        <begin position="64"/>
        <end position="73"/>
    </location>
</feature>